<dbReference type="EMBL" id="CAJVCH010216786">
    <property type="protein sequence ID" value="CAG7731642.1"/>
    <property type="molecule type" value="Genomic_DNA"/>
</dbReference>
<proteinExistence type="predicted"/>
<organism evidence="2 3">
    <name type="scientific">Allacma fusca</name>
    <dbReference type="NCBI Taxonomy" id="39272"/>
    <lineage>
        <taxon>Eukaryota</taxon>
        <taxon>Metazoa</taxon>
        <taxon>Ecdysozoa</taxon>
        <taxon>Arthropoda</taxon>
        <taxon>Hexapoda</taxon>
        <taxon>Collembola</taxon>
        <taxon>Symphypleona</taxon>
        <taxon>Sminthuridae</taxon>
        <taxon>Allacma</taxon>
    </lineage>
</organism>
<evidence type="ECO:0000256" key="1">
    <source>
        <dbReference type="SAM" id="Phobius"/>
    </source>
</evidence>
<keyword evidence="1" id="KW-0812">Transmembrane</keyword>
<reference evidence="2" key="1">
    <citation type="submission" date="2021-06" db="EMBL/GenBank/DDBJ databases">
        <authorList>
            <person name="Hodson N. C."/>
            <person name="Mongue J. A."/>
            <person name="Jaron S. K."/>
        </authorList>
    </citation>
    <scope>NUCLEOTIDE SEQUENCE</scope>
</reference>
<protein>
    <submittedName>
        <fullName evidence="2">Uncharacterized protein</fullName>
    </submittedName>
</protein>
<keyword evidence="1" id="KW-1133">Transmembrane helix</keyword>
<gene>
    <name evidence="2" type="ORF">AFUS01_LOCUS20218</name>
</gene>
<sequence length="87" mass="9792">MAPALTRITMPRWITSPFPPIIFQLLNSLTPLALPAAAAIVVSYTYMQQYMDMMSAWAHPNFTNPFHVDVYDFIIGKFPIVLSSTTV</sequence>
<comment type="caution">
    <text evidence="2">The sequence shown here is derived from an EMBL/GenBank/DDBJ whole genome shotgun (WGS) entry which is preliminary data.</text>
</comment>
<accession>A0A8J2P9Y2</accession>
<evidence type="ECO:0000313" key="2">
    <source>
        <dbReference type="EMBL" id="CAG7731642.1"/>
    </source>
</evidence>
<evidence type="ECO:0000313" key="3">
    <source>
        <dbReference type="Proteomes" id="UP000708208"/>
    </source>
</evidence>
<keyword evidence="3" id="KW-1185">Reference proteome</keyword>
<dbReference type="AlphaFoldDB" id="A0A8J2P9Y2"/>
<keyword evidence="1" id="KW-0472">Membrane</keyword>
<feature type="transmembrane region" description="Helical" evidence="1">
    <location>
        <begin position="21"/>
        <end position="46"/>
    </location>
</feature>
<dbReference type="Proteomes" id="UP000708208">
    <property type="component" value="Unassembled WGS sequence"/>
</dbReference>
<name>A0A8J2P9Y2_9HEXA</name>